<name>A0A8J8C515_9EURY</name>
<proteinExistence type="predicted"/>
<sequence length="56" mass="5953">MSDNEPDVCPYPGHDSVRCPECRTDIPGVVPAGTPENPAARCPACDERITTVIIGE</sequence>
<keyword evidence="2" id="KW-1185">Reference proteome</keyword>
<protein>
    <submittedName>
        <fullName evidence="1">Uncharacterized protein</fullName>
    </submittedName>
</protein>
<evidence type="ECO:0000313" key="1">
    <source>
        <dbReference type="EMBL" id="MBV0925827.1"/>
    </source>
</evidence>
<dbReference type="EMBL" id="JAHQXF010000003">
    <property type="protein sequence ID" value="MBV0925827.1"/>
    <property type="molecule type" value="Genomic_DNA"/>
</dbReference>
<dbReference type="Proteomes" id="UP000766550">
    <property type="component" value="Unassembled WGS sequence"/>
</dbReference>
<evidence type="ECO:0000313" key="2">
    <source>
        <dbReference type="Proteomes" id="UP000766550"/>
    </source>
</evidence>
<dbReference type="OrthoDB" id="372337at2157"/>
<accession>A0A8J8C515</accession>
<dbReference type="AlphaFoldDB" id="A0A8J8C515"/>
<organism evidence="1 2">
    <name type="scientific">Haloarcula limicola</name>
    <dbReference type="NCBI Taxonomy" id="1429915"/>
    <lineage>
        <taxon>Archaea</taxon>
        <taxon>Methanobacteriati</taxon>
        <taxon>Methanobacteriota</taxon>
        <taxon>Stenosarchaea group</taxon>
        <taxon>Halobacteria</taxon>
        <taxon>Halobacteriales</taxon>
        <taxon>Haloarculaceae</taxon>
        <taxon>Haloarcula</taxon>
    </lineage>
</organism>
<reference evidence="1 2" key="1">
    <citation type="submission" date="2021-06" db="EMBL/GenBank/DDBJ databases">
        <title>New haloarchaea isolates fom saline soil.</title>
        <authorList>
            <person name="Duran-Viseras A."/>
            <person name="Sanchez-Porro C.S."/>
            <person name="Ventosa A."/>
        </authorList>
    </citation>
    <scope>NUCLEOTIDE SEQUENCE [LARGE SCALE GENOMIC DNA]</scope>
    <source>
        <strain evidence="1 2">JCM 183640</strain>
    </source>
</reference>
<dbReference type="RefSeq" id="WP_162318951.1">
    <property type="nucleotide sequence ID" value="NZ_JAHQXF010000003.1"/>
</dbReference>
<comment type="caution">
    <text evidence="1">The sequence shown here is derived from an EMBL/GenBank/DDBJ whole genome shotgun (WGS) entry which is preliminary data.</text>
</comment>
<gene>
    <name evidence="1" type="ORF">KTS45_16610</name>
</gene>